<protein>
    <recommendedName>
        <fullName evidence="7">GTPase</fullName>
    </recommendedName>
</protein>
<dbReference type="RefSeq" id="WP_010900465.1">
    <property type="nucleotide sequence ID" value="NC_002578.1"/>
</dbReference>
<evidence type="ECO:0000313" key="5">
    <source>
        <dbReference type="EMBL" id="CAC11186.1"/>
    </source>
</evidence>
<evidence type="ECO:0000313" key="6">
    <source>
        <dbReference type="Proteomes" id="UP000001024"/>
    </source>
</evidence>
<dbReference type="EMBL" id="AL445063">
    <property type="protein sequence ID" value="CAC11186.1"/>
    <property type="molecule type" value="Genomic_DNA"/>
</dbReference>
<reference evidence="5 6" key="1">
    <citation type="journal article" date="2000" name="Nature">
        <title>The genome sequence of the thermoacidophilic scavenger Thermoplasma acidophilum.</title>
        <authorList>
            <person name="Ruepp A."/>
            <person name="Graml W."/>
            <person name="Santos-Martinez M.L."/>
            <person name="Koretke K.K."/>
            <person name="Volker C."/>
            <person name="Mewes H.W."/>
            <person name="Frishman D."/>
            <person name="Stocker S."/>
            <person name="Lupas A.N."/>
            <person name="Baumeister W."/>
        </authorList>
    </citation>
    <scope>NUCLEOTIDE SEQUENCE [LARGE SCALE GENOMIC DNA]</scope>
    <source>
        <strain evidence="6">ATCC 25905 / DSM 1728 / JCM 9062 / NBRC 15155 / AMRC-C165</strain>
    </source>
</reference>
<dbReference type="Gene3D" id="3.40.50.300">
    <property type="entry name" value="P-loop containing nucleotide triphosphate hydrolases"/>
    <property type="match status" value="1"/>
</dbReference>
<keyword evidence="2" id="KW-0547">Nucleotide-binding</keyword>
<dbReference type="SUPFAM" id="SSF52540">
    <property type="entry name" value="P-loop containing nucleoside triphosphate hydrolases"/>
    <property type="match status" value="1"/>
</dbReference>
<proteinExistence type="inferred from homology"/>
<dbReference type="AlphaFoldDB" id="Q9HM32"/>
<dbReference type="GO" id="GO:0003924">
    <property type="term" value="F:GTPase activity"/>
    <property type="evidence" value="ECO:0007669"/>
    <property type="project" value="TreeGrafter"/>
</dbReference>
<dbReference type="PANTHER" id="PTHR21231">
    <property type="entry name" value="XPA-BINDING PROTEIN 1-RELATED"/>
    <property type="match status" value="1"/>
</dbReference>
<dbReference type="STRING" id="273075.gene:9571253"/>
<dbReference type="PANTHER" id="PTHR21231:SF8">
    <property type="entry name" value="GPN-LOOP GTPASE 1"/>
    <property type="match status" value="1"/>
</dbReference>
<dbReference type="InterPro" id="IPR027417">
    <property type="entry name" value="P-loop_NTPase"/>
</dbReference>
<dbReference type="GO" id="GO:0005525">
    <property type="term" value="F:GTP binding"/>
    <property type="evidence" value="ECO:0007669"/>
    <property type="project" value="UniProtKB-KW"/>
</dbReference>
<dbReference type="EnsemblBacteria" id="CAC11186">
    <property type="protein sequence ID" value="CAC11186"/>
    <property type="gene ID" value="CAC11186"/>
</dbReference>
<evidence type="ECO:0000256" key="3">
    <source>
        <dbReference type="ARBA" id="ARBA00022801"/>
    </source>
</evidence>
<dbReference type="PaxDb" id="273075-Ta0037"/>
<evidence type="ECO:0008006" key="7">
    <source>
        <dbReference type="Google" id="ProtNLM"/>
    </source>
</evidence>
<dbReference type="InParanoid" id="Q9HM32"/>
<dbReference type="FunCoup" id="Q9HM32">
    <property type="interactions" value="96"/>
</dbReference>
<dbReference type="Pfam" id="PF03029">
    <property type="entry name" value="ATP_bind_1"/>
    <property type="match status" value="1"/>
</dbReference>
<keyword evidence="4" id="KW-0342">GTP-binding</keyword>
<dbReference type="KEGG" id="tac:Ta0037"/>
<name>Q9HM32_THEAC</name>
<evidence type="ECO:0000256" key="1">
    <source>
        <dbReference type="ARBA" id="ARBA00005290"/>
    </source>
</evidence>
<dbReference type="OrthoDB" id="31092at2157"/>
<comment type="similarity">
    <text evidence="1">Belongs to the GPN-loop GTPase family.</text>
</comment>
<dbReference type="eggNOG" id="arCOG01225">
    <property type="taxonomic scope" value="Archaea"/>
</dbReference>
<evidence type="ECO:0000256" key="4">
    <source>
        <dbReference type="ARBA" id="ARBA00023134"/>
    </source>
</evidence>
<organism evidence="5 6">
    <name type="scientific">Thermoplasma acidophilum (strain ATCC 25905 / DSM 1728 / JCM 9062 / NBRC 15155 / AMRC-C165)</name>
    <dbReference type="NCBI Taxonomy" id="273075"/>
    <lineage>
        <taxon>Archaea</taxon>
        <taxon>Methanobacteriati</taxon>
        <taxon>Thermoplasmatota</taxon>
        <taxon>Thermoplasmata</taxon>
        <taxon>Thermoplasmatales</taxon>
        <taxon>Thermoplasmataceae</taxon>
        <taxon>Thermoplasma</taxon>
    </lineage>
</organism>
<keyword evidence="3" id="KW-0378">Hydrolase</keyword>
<dbReference type="Proteomes" id="UP000001024">
    <property type="component" value="Chromosome"/>
</dbReference>
<dbReference type="HOGENOM" id="CLU_037460_3_0_2"/>
<dbReference type="InterPro" id="IPR004130">
    <property type="entry name" value="Gpn"/>
</dbReference>
<sequence length="259" mass="29360">MIGALYVVGPAGTGKSTFSGSLNEWLKRMEFDSAIINLDPGADYLPYEPDFDIREYISLDSIMSDYNLGPNGSQIVAADMIVSYTDKITEFLEDLDDYYVVVDTPGQIELFTFRTSSTEIVEKVSGQRSMMAYIADAPLATYPSGFIAQKMLYASVFSRFFRPMMFVLNKIDLVSDEDIQEVKKWESSPDLLNDAFMEEKGQMEKDYFVGILQAFKESNIMTKIYPVSSRDSFGFEDIYSQMALYFTGGEDNDTYREEG</sequence>
<gene>
    <name evidence="5" type="ordered locus">Ta0037</name>
</gene>
<evidence type="ECO:0000256" key="2">
    <source>
        <dbReference type="ARBA" id="ARBA00022741"/>
    </source>
</evidence>
<dbReference type="NCBIfam" id="NF010341">
    <property type="entry name" value="PRK13768.1-3"/>
    <property type="match status" value="1"/>
</dbReference>
<accession>Q9HM32</accession>
<keyword evidence="6" id="KW-1185">Reference proteome</keyword>